<proteinExistence type="predicted"/>
<evidence type="ECO:0000313" key="2">
    <source>
        <dbReference type="EMBL" id="CAF4697655.1"/>
    </source>
</evidence>
<evidence type="ECO:0000313" key="3">
    <source>
        <dbReference type="Proteomes" id="UP000663829"/>
    </source>
</evidence>
<dbReference type="EMBL" id="CAJOBC010161020">
    <property type="protein sequence ID" value="CAF4697655.1"/>
    <property type="molecule type" value="Genomic_DNA"/>
</dbReference>
<feature type="non-terminal residue" evidence="1">
    <location>
        <position position="105"/>
    </location>
</feature>
<reference evidence="1" key="1">
    <citation type="submission" date="2021-02" db="EMBL/GenBank/DDBJ databases">
        <authorList>
            <person name="Nowell W R."/>
        </authorList>
    </citation>
    <scope>NUCLEOTIDE SEQUENCE</scope>
</reference>
<evidence type="ECO:0000313" key="1">
    <source>
        <dbReference type="EMBL" id="CAF1684171.1"/>
    </source>
</evidence>
<accession>A0A816H8W0</accession>
<protein>
    <submittedName>
        <fullName evidence="1">Uncharacterized protein</fullName>
    </submittedName>
</protein>
<dbReference type="Proteomes" id="UP000663829">
    <property type="component" value="Unassembled WGS sequence"/>
</dbReference>
<sequence>MLRPEQTDVPVIYESLELHRTDPMHTDKIHHTDIQQPQHLEQKAKEYEPTVHDRDVIITKRQRHITPPANIDVVEERYEVIICEREKPNDEQLTVREETALLNEH</sequence>
<dbReference type="Proteomes" id="UP000681722">
    <property type="component" value="Unassembled WGS sequence"/>
</dbReference>
<keyword evidence="3" id="KW-1185">Reference proteome</keyword>
<dbReference type="EMBL" id="CAJNOQ010069091">
    <property type="protein sequence ID" value="CAF1684171.1"/>
    <property type="molecule type" value="Genomic_DNA"/>
</dbReference>
<gene>
    <name evidence="1" type="ORF">GPM918_LOCUS46680</name>
    <name evidence="2" type="ORF">SRO942_LOCUS51355</name>
</gene>
<comment type="caution">
    <text evidence="1">The sequence shown here is derived from an EMBL/GenBank/DDBJ whole genome shotgun (WGS) entry which is preliminary data.</text>
</comment>
<organism evidence="1 3">
    <name type="scientific">Didymodactylos carnosus</name>
    <dbReference type="NCBI Taxonomy" id="1234261"/>
    <lineage>
        <taxon>Eukaryota</taxon>
        <taxon>Metazoa</taxon>
        <taxon>Spiralia</taxon>
        <taxon>Gnathifera</taxon>
        <taxon>Rotifera</taxon>
        <taxon>Eurotatoria</taxon>
        <taxon>Bdelloidea</taxon>
        <taxon>Philodinida</taxon>
        <taxon>Philodinidae</taxon>
        <taxon>Didymodactylos</taxon>
    </lineage>
</organism>
<name>A0A816H8W0_9BILA</name>
<dbReference type="AlphaFoldDB" id="A0A816H8W0"/>